<name>A0A511WAD7_9BACI</name>
<dbReference type="EMBL" id="BJYA01000023">
    <property type="protein sequence ID" value="GEN47043.1"/>
    <property type="molecule type" value="Genomic_DNA"/>
</dbReference>
<evidence type="ECO:0000259" key="1">
    <source>
        <dbReference type="PROSITE" id="PS50880"/>
    </source>
</evidence>
<dbReference type="SMART" id="SM00493">
    <property type="entry name" value="TOPRIM"/>
    <property type="match status" value="1"/>
</dbReference>
<protein>
    <recommendedName>
        <fullName evidence="1">Toprim domain-containing protein</fullName>
    </recommendedName>
</protein>
<dbReference type="GO" id="GO:0043822">
    <property type="term" value="F:ribonuclease M5 activity"/>
    <property type="evidence" value="ECO:0007669"/>
    <property type="project" value="TreeGrafter"/>
</dbReference>
<dbReference type="PROSITE" id="PS50880">
    <property type="entry name" value="TOPRIM"/>
    <property type="match status" value="1"/>
</dbReference>
<dbReference type="InterPro" id="IPR006171">
    <property type="entry name" value="TOPRIM_dom"/>
</dbReference>
<dbReference type="PANTHER" id="PTHR39156">
    <property type="entry name" value="RIBONUCLEASE M5"/>
    <property type="match status" value="1"/>
</dbReference>
<dbReference type="OrthoDB" id="2417742at2"/>
<accession>A0A511WAD7</accession>
<dbReference type="GO" id="GO:0006364">
    <property type="term" value="P:rRNA processing"/>
    <property type="evidence" value="ECO:0007669"/>
    <property type="project" value="TreeGrafter"/>
</dbReference>
<dbReference type="Gene3D" id="3.40.1360.10">
    <property type="match status" value="1"/>
</dbReference>
<evidence type="ECO:0000313" key="2">
    <source>
        <dbReference type="EMBL" id="GEN47043.1"/>
    </source>
</evidence>
<proteinExistence type="predicted"/>
<dbReference type="PANTHER" id="PTHR39156:SF2">
    <property type="entry name" value="DNA PRIMASE (BACTERIAL TYPE) AND SMALL PRIMASE-LIKE PROTEINS"/>
    <property type="match status" value="1"/>
</dbReference>
<sequence>MEVESLPQVLIVEGKQDRKKIEKVLANKEEIICTYGTLSAFALDELIDEYMLFDRDVFIFTDTDDPGKKLRKLLNQELSHAENLFIDPKYRQVEDTPEYVLASILQSANFNVKIDYLKGSERDARN</sequence>
<dbReference type="Proteomes" id="UP000321440">
    <property type="component" value="Unassembled WGS sequence"/>
</dbReference>
<keyword evidence="3" id="KW-1185">Reference proteome</keyword>
<evidence type="ECO:0000313" key="3">
    <source>
        <dbReference type="Proteomes" id="UP000321440"/>
    </source>
</evidence>
<comment type="caution">
    <text evidence="2">The sequence shown here is derived from an EMBL/GenBank/DDBJ whole genome shotgun (WGS) entry which is preliminary data.</text>
</comment>
<organism evidence="2 3">
    <name type="scientific">Alkalibacillus haloalkaliphilus</name>
    <dbReference type="NCBI Taxonomy" id="94136"/>
    <lineage>
        <taxon>Bacteria</taxon>
        <taxon>Bacillati</taxon>
        <taxon>Bacillota</taxon>
        <taxon>Bacilli</taxon>
        <taxon>Bacillales</taxon>
        <taxon>Bacillaceae</taxon>
        <taxon>Alkalibacillus</taxon>
    </lineage>
</organism>
<gene>
    <name evidence="2" type="ORF">AHA02nite_28190</name>
</gene>
<dbReference type="Pfam" id="PF01751">
    <property type="entry name" value="Toprim"/>
    <property type="match status" value="1"/>
</dbReference>
<reference evidence="2 3" key="1">
    <citation type="submission" date="2019-07" db="EMBL/GenBank/DDBJ databases">
        <title>Whole genome shotgun sequence of Alkalibacillus haloalkaliphilus NBRC 103110.</title>
        <authorList>
            <person name="Hosoyama A."/>
            <person name="Uohara A."/>
            <person name="Ohji S."/>
            <person name="Ichikawa N."/>
        </authorList>
    </citation>
    <scope>NUCLEOTIDE SEQUENCE [LARGE SCALE GENOMIC DNA]</scope>
    <source>
        <strain evidence="2 3">NBRC 103110</strain>
    </source>
</reference>
<dbReference type="AlphaFoldDB" id="A0A511WAD7"/>
<feature type="domain" description="Toprim" evidence="1">
    <location>
        <begin position="7"/>
        <end position="96"/>
    </location>
</feature>
<dbReference type="RefSeq" id="WP_146818379.1">
    <property type="nucleotide sequence ID" value="NZ_BJYA01000023.1"/>
</dbReference>
<dbReference type="SUPFAM" id="SSF110455">
    <property type="entry name" value="Toprim domain"/>
    <property type="match status" value="1"/>
</dbReference>